<organism evidence="4 5">
    <name type="scientific">Cochliobolus carbonum (strain 26-R-13)</name>
    <name type="common">Maize leaf spot fungus</name>
    <name type="synonym">Bipolaris zeicola</name>
    <dbReference type="NCBI Taxonomy" id="930089"/>
    <lineage>
        <taxon>Eukaryota</taxon>
        <taxon>Fungi</taxon>
        <taxon>Dikarya</taxon>
        <taxon>Ascomycota</taxon>
        <taxon>Pezizomycotina</taxon>
        <taxon>Dothideomycetes</taxon>
        <taxon>Pleosporomycetidae</taxon>
        <taxon>Pleosporales</taxon>
        <taxon>Pleosporineae</taxon>
        <taxon>Pleosporaceae</taxon>
        <taxon>Bipolaris</taxon>
    </lineage>
</organism>
<evidence type="ECO:0000259" key="3">
    <source>
        <dbReference type="Pfam" id="PF15508"/>
    </source>
</evidence>
<dbReference type="AlphaFoldDB" id="W6XWF2"/>
<keyword evidence="5" id="KW-1185">Reference proteome</keyword>
<dbReference type="OrthoDB" id="5273684at2759"/>
<gene>
    <name evidence="4" type="ORF">COCCADRAFT_40090</name>
</gene>
<reference evidence="4 5" key="1">
    <citation type="journal article" date="2013" name="PLoS Genet.">
        <title>Comparative genome structure, secondary metabolite, and effector coding capacity across Cochliobolus pathogens.</title>
        <authorList>
            <person name="Condon B.J."/>
            <person name="Leng Y."/>
            <person name="Wu D."/>
            <person name="Bushley K.E."/>
            <person name="Ohm R.A."/>
            <person name="Otillar R."/>
            <person name="Martin J."/>
            <person name="Schackwitz W."/>
            <person name="Grimwood J."/>
            <person name="MohdZainudin N."/>
            <person name="Xue C."/>
            <person name="Wang R."/>
            <person name="Manning V.A."/>
            <person name="Dhillon B."/>
            <person name="Tu Z.J."/>
            <person name="Steffenson B.J."/>
            <person name="Salamov A."/>
            <person name="Sun H."/>
            <person name="Lowry S."/>
            <person name="LaButti K."/>
            <person name="Han J."/>
            <person name="Copeland A."/>
            <person name="Lindquist E."/>
            <person name="Barry K."/>
            <person name="Schmutz J."/>
            <person name="Baker S.E."/>
            <person name="Ciuffetti L.M."/>
            <person name="Grigoriev I.V."/>
            <person name="Zhong S."/>
            <person name="Turgeon B.G."/>
        </authorList>
    </citation>
    <scope>NUCLEOTIDE SEQUENCE [LARGE SCALE GENOMIC DNA]</scope>
    <source>
        <strain evidence="4 5">26-R-13</strain>
    </source>
</reference>
<dbReference type="GeneID" id="19149163"/>
<dbReference type="Pfam" id="PF15508">
    <property type="entry name" value="NAAA-beta"/>
    <property type="match status" value="1"/>
</dbReference>
<evidence type="ECO:0000313" key="5">
    <source>
        <dbReference type="Proteomes" id="UP000053841"/>
    </source>
</evidence>
<dbReference type="RefSeq" id="XP_007716157.1">
    <property type="nucleotide sequence ID" value="XM_007717967.1"/>
</dbReference>
<proteinExistence type="predicted"/>
<dbReference type="PANTHER" id="PTHR28583:SF1">
    <property type="entry name" value="ACID CERAMIDASE"/>
    <property type="match status" value="1"/>
</dbReference>
<evidence type="ECO:0000313" key="4">
    <source>
        <dbReference type="EMBL" id="EUC29540.1"/>
    </source>
</evidence>
<dbReference type="EC" id="3.5.1.23" evidence="1"/>
<feature type="region of interest" description="Disordered" evidence="2">
    <location>
        <begin position="234"/>
        <end position="254"/>
    </location>
</feature>
<evidence type="ECO:0000256" key="2">
    <source>
        <dbReference type="SAM" id="MobiDB-lite"/>
    </source>
</evidence>
<dbReference type="InterPro" id="IPR029130">
    <property type="entry name" value="Acid_ceramidase_N"/>
</dbReference>
<protein>
    <recommendedName>
        <fullName evidence="1">ceramidase</fullName>
        <ecNumber evidence="1">3.5.1.23</ecNumber>
    </recommendedName>
</protein>
<dbReference type="eggNOG" id="ENOG502REHN">
    <property type="taxonomic scope" value="Eukaryota"/>
</dbReference>
<evidence type="ECO:0000256" key="1">
    <source>
        <dbReference type="ARBA" id="ARBA00011891"/>
    </source>
</evidence>
<dbReference type="HOGENOM" id="CLU_051035_0_0_1"/>
<dbReference type="PANTHER" id="PTHR28583">
    <property type="entry name" value="ACID AMIDASE"/>
    <property type="match status" value="1"/>
</dbReference>
<accession>W6XWF2</accession>
<dbReference type="KEGG" id="bze:COCCADRAFT_40090"/>
<name>W6XWF2_COCC2</name>
<dbReference type="EMBL" id="KI964742">
    <property type="protein sequence ID" value="EUC29540.1"/>
    <property type="molecule type" value="Genomic_DNA"/>
</dbReference>
<dbReference type="GO" id="GO:0017040">
    <property type="term" value="F:N-acylsphingosine amidohydrolase activity"/>
    <property type="evidence" value="ECO:0007669"/>
    <property type="project" value="UniProtKB-EC"/>
</dbReference>
<feature type="compositionally biased region" description="Basic residues" evidence="2">
    <location>
        <begin position="234"/>
        <end position="246"/>
    </location>
</feature>
<feature type="domain" description="Acid ceramidase N-terminal" evidence="3">
    <location>
        <begin position="5"/>
        <end position="60"/>
    </location>
</feature>
<sequence length="462" mass="52805">MSVNSPPVYTIDLSLPPRSRYKAVTRDYAPILHQLTSLYTELVAHLKLPPFFFHFLGRLLLRRLASNEQTEELRGISEECGVPMYLLVAYNVFLDLLLGCTSGGMLAKKPEQLDEEERGEGEEEVTMMHFRTLDWSMPILRDVIVQFNYINSLQGEVIARTVGYVGFVGVLTGVRKGLSVSLNFRPYHNTSGLSLENARYYWDTLLVLLGRRPSITTVIRDFLLPRPIETPRVRRKLSKKRGRSARKQQDLEDEKEKLVPLHLPPYTPEAITSLLPTLRTPVAYLIFCTPSETLLLEKDFRTANTLRSPTFLATTSHDIALEPASPSQPPTTSSPVQPRIHAFLQASIFLQASVQDILDDSIYCKECLTLAWLAWRRRRRRRRQQERQEQRQEDDCGAQEQSEIVGVSLSTLERWVERYPVSNATTHFACIMDPGAGVFQWIRKFEVGEIVEPVVMGEEESQ</sequence>
<dbReference type="Proteomes" id="UP000053841">
    <property type="component" value="Unassembled WGS sequence"/>
</dbReference>